<evidence type="ECO:0000313" key="2">
    <source>
        <dbReference type="EMBL" id="QTE53240.1"/>
    </source>
</evidence>
<keyword evidence="4" id="KW-1185">Reference proteome</keyword>
<protein>
    <submittedName>
        <fullName evidence="2">Zinc ribbon domain-containing protein</fullName>
    </submittedName>
</protein>
<dbReference type="EMBL" id="CP071880">
    <property type="protein sequence ID" value="QTE53240.1"/>
    <property type="molecule type" value="Genomic_DNA"/>
</dbReference>
<organism evidence="1 3">
    <name type="scientific">Mucilaginibacter rubeus</name>
    <dbReference type="NCBI Taxonomy" id="2027860"/>
    <lineage>
        <taxon>Bacteria</taxon>
        <taxon>Pseudomonadati</taxon>
        <taxon>Bacteroidota</taxon>
        <taxon>Sphingobacteriia</taxon>
        <taxon>Sphingobacteriales</taxon>
        <taxon>Sphingobacteriaceae</taxon>
        <taxon>Mucilaginibacter</taxon>
    </lineage>
</organism>
<dbReference type="RefSeq" id="WP_112655021.1">
    <property type="nucleotide sequence ID" value="NZ_CP071879.1"/>
</dbReference>
<sequence length="148" mass="17482">MQSCVYAGLNKVPAFRELPEKYVKGLHQPIVAEAEFWLVQNMLESGKRKTRLQPDDNFPLRGVLRCWCGKKMTAGWTKGRKQYYLYYRCTEHTSYNLKGEMLHEHFGALLKALSFKPHQIRFIIEIAKTMLIEPIKVNRERQKKRLKP</sequence>
<dbReference type="AlphaFoldDB" id="A0AAE6JEV9"/>
<dbReference type="Gene3D" id="3.90.1750.20">
    <property type="entry name" value="Putative Large Serine Recombinase, Chain B, Domain 2"/>
    <property type="match status" value="1"/>
</dbReference>
<dbReference type="Proteomes" id="UP000250557">
    <property type="component" value="Chromosome"/>
</dbReference>
<dbReference type="Proteomes" id="UP000663940">
    <property type="component" value="Chromosome"/>
</dbReference>
<dbReference type="InterPro" id="IPR038109">
    <property type="entry name" value="DNA_bind_recomb_sf"/>
</dbReference>
<evidence type="ECO:0000313" key="3">
    <source>
        <dbReference type="Proteomes" id="UP000250557"/>
    </source>
</evidence>
<gene>
    <name evidence="1" type="ORF">DIU31_012405</name>
    <name evidence="2" type="ORF">J3L21_15175</name>
</gene>
<reference evidence="1 3" key="1">
    <citation type="submission" date="2019-08" db="EMBL/GenBank/DDBJ databases">
        <title>Comparative genome analysis confer to the adaptation heavy metal polluted environment.</title>
        <authorList>
            <person name="Li Y."/>
        </authorList>
    </citation>
    <scope>NUCLEOTIDE SEQUENCE [LARGE SCALE GENOMIC DNA]</scope>
    <source>
        <strain evidence="1 3">P2</strain>
    </source>
</reference>
<dbReference type="EMBL" id="CP043451">
    <property type="protein sequence ID" value="QEM04270.1"/>
    <property type="molecule type" value="Genomic_DNA"/>
</dbReference>
<reference evidence="2 4" key="2">
    <citation type="submission" date="2021-03" db="EMBL/GenBank/DDBJ databases">
        <title>Mucilaginibacter strains isolated from gold and copper mining confer multi heavy-metal resistance.</title>
        <authorList>
            <person name="Li Y."/>
        </authorList>
    </citation>
    <scope>NUCLEOTIDE SEQUENCE [LARGE SCALE GENOMIC DNA]</scope>
    <source>
        <strain evidence="2 4">P2-4</strain>
    </source>
</reference>
<evidence type="ECO:0000313" key="4">
    <source>
        <dbReference type="Proteomes" id="UP000663940"/>
    </source>
</evidence>
<name>A0AAE6JEV9_9SPHI</name>
<evidence type="ECO:0000313" key="1">
    <source>
        <dbReference type="EMBL" id="QEM04270.1"/>
    </source>
</evidence>
<proteinExistence type="predicted"/>
<accession>A0AAE6JEV9</accession>